<feature type="region of interest" description="Disordered" evidence="2">
    <location>
        <begin position="2298"/>
        <end position="2335"/>
    </location>
</feature>
<dbReference type="InterPro" id="IPR031325">
    <property type="entry name" value="RHS_repeat"/>
</dbReference>
<dbReference type="SMART" id="SM00282">
    <property type="entry name" value="LamG"/>
    <property type="match status" value="3"/>
</dbReference>
<feature type="domain" description="Laminin G" evidence="3">
    <location>
        <begin position="1533"/>
        <end position="1714"/>
    </location>
</feature>
<dbReference type="InterPro" id="IPR003587">
    <property type="entry name" value="Hint_dom_N"/>
</dbReference>
<feature type="compositionally biased region" description="Polar residues" evidence="2">
    <location>
        <begin position="1847"/>
        <end position="1867"/>
    </location>
</feature>
<dbReference type="InterPro" id="IPR001791">
    <property type="entry name" value="Laminin_G"/>
</dbReference>
<dbReference type="InterPro" id="IPR036844">
    <property type="entry name" value="Hint_dom_sf"/>
</dbReference>
<feature type="compositionally biased region" description="Basic residues" evidence="2">
    <location>
        <begin position="3148"/>
        <end position="3165"/>
    </location>
</feature>
<dbReference type="EMBL" id="BAAALN010000003">
    <property type="protein sequence ID" value="GAA1228228.1"/>
    <property type="molecule type" value="Genomic_DNA"/>
</dbReference>
<dbReference type="Proteomes" id="UP001500653">
    <property type="component" value="Unassembled WGS sequence"/>
</dbReference>
<dbReference type="Pfam" id="PF13385">
    <property type="entry name" value="Laminin_G_3"/>
    <property type="match status" value="3"/>
</dbReference>
<dbReference type="Pfam" id="PF05593">
    <property type="entry name" value="RHS_repeat"/>
    <property type="match status" value="8"/>
</dbReference>
<dbReference type="Gene3D" id="2.60.40.10">
    <property type="entry name" value="Immunoglobulins"/>
    <property type="match status" value="1"/>
</dbReference>
<dbReference type="NCBIfam" id="TIGR01643">
    <property type="entry name" value="YD_repeat_2x"/>
    <property type="match status" value="12"/>
</dbReference>
<name>A0ABN1VZ62_9PSEU</name>
<feature type="region of interest" description="Disordered" evidence="2">
    <location>
        <begin position="3123"/>
        <end position="3177"/>
    </location>
</feature>
<dbReference type="CDD" id="cd00081">
    <property type="entry name" value="Hint"/>
    <property type="match status" value="1"/>
</dbReference>
<keyword evidence="1" id="KW-0677">Repeat</keyword>
<dbReference type="InterPro" id="IPR045351">
    <property type="entry name" value="DUF6531"/>
</dbReference>
<dbReference type="PROSITE" id="PS50025">
    <property type="entry name" value="LAM_G_DOMAIN"/>
    <property type="match status" value="3"/>
</dbReference>
<organism evidence="4 5">
    <name type="scientific">Prauserella halophila</name>
    <dbReference type="NCBI Taxonomy" id="185641"/>
    <lineage>
        <taxon>Bacteria</taxon>
        <taxon>Bacillati</taxon>
        <taxon>Actinomycetota</taxon>
        <taxon>Actinomycetes</taxon>
        <taxon>Pseudonocardiales</taxon>
        <taxon>Pseudonocardiaceae</taxon>
        <taxon>Prauserella</taxon>
    </lineage>
</organism>
<feature type="domain" description="Laminin G" evidence="3">
    <location>
        <begin position="1301"/>
        <end position="1481"/>
    </location>
</feature>
<feature type="region of interest" description="Disordered" evidence="2">
    <location>
        <begin position="1847"/>
        <end position="1879"/>
    </location>
</feature>
<keyword evidence="5" id="KW-1185">Reference proteome</keyword>
<feature type="region of interest" description="Disordered" evidence="2">
    <location>
        <begin position="3286"/>
        <end position="3331"/>
    </location>
</feature>
<dbReference type="Pfam" id="PF25023">
    <property type="entry name" value="TEN_YD-shell"/>
    <property type="match status" value="2"/>
</dbReference>
<evidence type="ECO:0000313" key="4">
    <source>
        <dbReference type="EMBL" id="GAA1228228.1"/>
    </source>
</evidence>
<evidence type="ECO:0000256" key="2">
    <source>
        <dbReference type="SAM" id="MobiDB-lite"/>
    </source>
</evidence>
<dbReference type="InterPro" id="IPR013783">
    <property type="entry name" value="Ig-like_fold"/>
</dbReference>
<dbReference type="CDD" id="cd00110">
    <property type="entry name" value="LamG"/>
    <property type="match status" value="3"/>
</dbReference>
<accession>A0ABN1VZ62</accession>
<gene>
    <name evidence="4" type="ORF">GCM10009676_08180</name>
</gene>
<dbReference type="InterPro" id="IPR022385">
    <property type="entry name" value="Rhs_assc_core"/>
</dbReference>
<dbReference type="Pfam" id="PF20148">
    <property type="entry name" value="DUF6531"/>
    <property type="match status" value="1"/>
</dbReference>
<feature type="domain" description="Laminin G" evidence="3">
    <location>
        <begin position="1021"/>
        <end position="1212"/>
    </location>
</feature>
<dbReference type="InterPro" id="IPR056823">
    <property type="entry name" value="TEN-like_YD-shell"/>
</dbReference>
<dbReference type="PANTHER" id="PTHR32305">
    <property type="match status" value="1"/>
</dbReference>
<dbReference type="NCBIfam" id="TIGR03696">
    <property type="entry name" value="Rhs_assc_core"/>
    <property type="match status" value="1"/>
</dbReference>
<reference evidence="4 5" key="1">
    <citation type="journal article" date="2019" name="Int. J. Syst. Evol. Microbiol.">
        <title>The Global Catalogue of Microorganisms (GCM) 10K type strain sequencing project: providing services to taxonomists for standard genome sequencing and annotation.</title>
        <authorList>
            <consortium name="The Broad Institute Genomics Platform"/>
            <consortium name="The Broad Institute Genome Sequencing Center for Infectious Disease"/>
            <person name="Wu L."/>
            <person name="Ma J."/>
        </authorList>
    </citation>
    <scope>NUCLEOTIDE SEQUENCE [LARGE SCALE GENOMIC DNA]</scope>
    <source>
        <strain evidence="4 5">JCM 13023</strain>
    </source>
</reference>
<evidence type="ECO:0000256" key="1">
    <source>
        <dbReference type="ARBA" id="ARBA00022737"/>
    </source>
</evidence>
<dbReference type="Gene3D" id="2.170.16.10">
    <property type="entry name" value="Hedgehog/Intein (Hint) domain"/>
    <property type="match status" value="1"/>
</dbReference>
<dbReference type="InterPro" id="IPR006530">
    <property type="entry name" value="YD"/>
</dbReference>
<sequence>MQSGGSFRGIRLFAMTVVFALAVGSVPSLSGPDLASSADLPEQHQGSAADRGHEVSAEETSERAGLADASHNAEPANNGLGPDERRKQPVVDGSGQAETGVEVQETEPERTRRASSPSPDATPEKRGPRHAVFDNGDGTKTLRQYQHRRNYRAEDGKWKKIDSTLVRGNGGGWKSKADSETKRFAPSANASEVARFNVDTDKSVGFGVAGARDVQGDASGQSITYPDVRAGADLEMRATATGIKETIVLESPDAPTEWKFPLELEGLTARMTDHGGVELADGDGAVEAVIPPGYMEDSAVDERSGDGAVSHDVNYELSGEPGSQVLHVSADQEWLNDPAREYPVSVDPTVVRKDSNGSTYVMSPYTDDYSGEPNLKVGTYNGGDNVAAAFLKFDKVSTDLSGMYVLGARLNVYNTYSYSCDPRPVWVRTVTEPWSVSGNKSWPGPAAGERLARKDFAHGRDGCGSRWVNIDLGTAGRDLVHGWARGGPNFGLRLGSSYTDSYGWKKFASAASANPPALDVTYTPYWALYRNLQMTDTVTSTDDGTMQVTVTNDGKDTWTPDNGYELGYRIWDGDGNELPYQEWAAFTKMSKRVEPGQSATVDARVKSLPPGDYTIRWDMAKRGETRFSWNDVPMSAKVKLTIPNQVPEVESMSPPSDYDAGSLTPTLLLEGQDRDDWPGDGLQYEFRICDEGGDNCTSSGWLDEGVWSVPDDTLSWGKTYSWQGRITDGKDSSRWTRAAYLNTRVAQPAITSRLASASDADSDVDPGVGNYTRADTDAEVSTAGPALSVRRTYNSLDPRGDLVFGSGWTTRWDMRVVPDDDGSGNVVVTYPDGRQVRYGQNPDGSYATPAGESATLVTDSGDWVLRAKGGTTYRFDESGHLTRITDAAGRNQKLDYDDSGQLSRATDEASGRYLDFSFSDGHVTGVTTGPEPAATWSYEYTGDRLVSACDPTGVCTSYGYEQGGQYRPTTLDANPHGYWRLAETSGETADSEQPGYWSDRTADYSDVELGREGPLTDVPSRAAEFNGTSSYVKLHGNPVHDSEYRAVELWFNTSADQGGVLFSQGNFRPGDEIGETGSTPVLYVGTDGKLYGHFWNGNVAGISTSDAVNDGQWHHVVLSSEPDSQTLYLDGQKVGSQDGRVRDYYGNAYIGAGVVTTLDWPARPEHSWGNFSGRIGEVAVYQRPLGPTTVAEHHAARAATDRLTSVTESGDVRKASISYDNATSRVTEYTDANGGTHQIGMPRVEGDGHRFGESVTRSGPDAYWRLDESSGDRAGGKPELRRASYYAKVGTRVSGPLPDSSARQFDGEKAKVTLPMHAASANNEMSVELWFKTSSDEGGVLFSQGNFRPGDEISETGSTPALYVGTDGKLYGHFWNGEVSGIASSDAVNDGQWHHVTLSATRNQQTLYLDGAKVGSESGQIQTRYLHAYVGAGVVTTAGWPERPSDAWGHFDGAISQVALYQRPVSADEVSTHYTARGGRADYRNAVRDSGPLALWGLEEKSSALRAESDPALSHGAYHNVGRDAVPAMNSAGAAQFNGADSYVRLPDGLVQNRTRTSLELWFKTSSDGGGVLLSNADSLPGDTETPGAMPILYVGTDGRLYGHLWNDKAKGIVTDETVNDGEWHHVALTANLDWQWLYLDGNEVGRQKGEIDSRRRHHFVGTGKMTQGPDWPARPDEAWSYFDGSIGEVAMYRRALSSAEVSKHYAASVAAHSVEVTDPAGNVTRRTYDPTRGGRLVSRTDPGGGTTVYSYDAGGFVRTISDENGHVTRLRHDERGNRLSRTRCRTDNTEACYTAYWSYFLNEDDPLDPRNDKVTEFRDARSAGQGDGRYLTTYSYTSTGQITEIKSPDASNGAQLSQTRTYTDGTESAPDGGTQPPGLLATMTDPKGGETSYAYNSAGDRVSETDPVGLVTEYSHDGLGRVTQESVVAASSGQTTRTTFDYDAAGRILSETDPQVTNPITNEPHQRRLVNNYNAHGRLASSTVEDIAGDDPSRTTKYGYDELGRRNTVTDPEGGTEQVTHDQFGEVQRRTTKAGTVFSYTYTADGHRLATTTVHDFTGDGGTGRDVVLESRAYDPAGRLAEVTDAMGNTTAYTYYNDGLKATEHLVGYEDPDTGETRDLLLSSYAYTGHGKVTKETRGQGRYSTVTEYDPGGRAYRTTDYDGDEELRSTRTRFTELGNPSRVIERNAAGDQLTRTDYAYDAVGETIRETVHPGGGETLVTTTQRDERGLLVSVTDPRGTAEGADPAKFTTEYEYDRLGREISATGPAVQVESNGEQPSTSRPVSKTGYNTFGDVVAEQDPNGDVTRHGFDRAGRQTSTTRPSYTPPGADQPITATTTASYDAAGRVSSGTDEAGHTTKFEYDELGNQRKKIDPSLSGDGSGGVTTATYTATGWQLSVRDANGARTHATYDQLGRKITESVVEREPSPEQALTTRFRYDDLGNLATRTDPAGRATTLVHNDQGDPVSMTDAAGTEITAQYDAAGRPVEVSDPATATTRFSYDNAGRVTSESDVASDGEVLATRSFGYDRAGNRTESTNELGHTTTREFDAYDQLRAVTRPVDGDTSITRSYGYDAAGNLTRATDGNGNATVFTANSWGLTESTIEPATEQTPDQADRTYTVAYTERGNVSSLSKPGGVTINNSYDPMGNLVSQTATGAKAATADREFTYDETGRMLSASAPAGENTYEYDDRGNVVAAHGPSGSTEFSWDDGGQLTKAVTDAGTVEYGYDAAGRLASAADPVSGTTASYGYDEAGRISTVDYGDGASRSYEYDESGRLLGDTVTDGGGSQIGSISYGYGPAGRLASKTTTGVAGAAENTYTYDRAGRLGSWSDGSSTTNYEWDAAGNLVQRGDESATYNARNQLLSFGDTSYSYTARGTLSSRTQGGQTTDVVFNAFDELVSDGGTSYSYDALNRLVNAGERQLSYVGKSLDIASDGSSSYTYTPGGDSLGAAGGIAWSDRHTDLVGVLDPAEGSLAGSRSFGPFGAVTASGGAQPDVGFQGQFTDAGSGNVSMGSRWYRPGTGAFASRDTAALDPRDGGNANRYAYAGGDPMARVDPRGYFWSEIWDGVVEVTKEMSGYNDFMGCVGGSWGSCGSFAVGFTPVGKIAKGVKAGYRGARKVVGGGKAGSVGQSSRRHVGAGKTAKPSPKRSSKPSSKRPSKRSFRRDSGRVVRSGARSVVRRSAVVGVRGVVSSGGSAASRAAAAAAAREAARVAARRARVRRAALTPAAAPPKSVAISPGVQRHLDRLRNKPTIDLGVVGGRAASGKTAPRFVPDSVGGAARVSVSAGPARSGSSVPSVGPPSPDAGLPSAVPKRGTGSVCRPNSFVPGTEVELADGSRRPIEEVQRGDRVLATDPESGEQGPREVTEVITGSGRKSLVTLTVDTDGPAGDETGSVTATEGHPFWIDDEGRWLAASQIEPGDLLRTAQGERVRVVDTDTTQRTQRVHNLTVDGIHTYHVEADTLALLVHNTGPGCEPGAGIPSSVAEGAPLKEHRRLQKKYGKAATRELPDGRIRYYRKLRPANNPGEMAGMRKVREWDPVRDIKRTWMETVDHSGKIRQVRPDFDGREGPHYRFDELGRLVGSW</sequence>
<dbReference type="SMART" id="SM00306">
    <property type="entry name" value="HintN"/>
    <property type="match status" value="1"/>
</dbReference>
<feature type="region of interest" description="Disordered" evidence="2">
    <location>
        <begin position="31"/>
        <end position="145"/>
    </location>
</feature>
<dbReference type="InterPro" id="IPR013320">
    <property type="entry name" value="ConA-like_dom_sf"/>
</dbReference>
<dbReference type="SUPFAM" id="SSF51294">
    <property type="entry name" value="Hedgehog/intein (Hint) domain"/>
    <property type="match status" value="1"/>
</dbReference>
<dbReference type="Pfam" id="PF07591">
    <property type="entry name" value="PT-HINT"/>
    <property type="match status" value="1"/>
</dbReference>
<feature type="compositionally biased region" description="Low complexity" evidence="2">
    <location>
        <begin position="3286"/>
        <end position="3300"/>
    </location>
</feature>
<dbReference type="PANTHER" id="PTHR32305:SF15">
    <property type="entry name" value="PROTEIN RHSA-RELATED"/>
    <property type="match status" value="1"/>
</dbReference>
<dbReference type="Gene3D" id="2.180.10.10">
    <property type="entry name" value="RHS repeat-associated core"/>
    <property type="match status" value="4"/>
</dbReference>
<evidence type="ECO:0000259" key="3">
    <source>
        <dbReference type="PROSITE" id="PS50025"/>
    </source>
</evidence>
<feature type="compositionally biased region" description="Basic and acidic residues" evidence="2">
    <location>
        <begin position="50"/>
        <end position="62"/>
    </location>
</feature>
<dbReference type="Gene3D" id="2.60.120.200">
    <property type="match status" value="3"/>
</dbReference>
<evidence type="ECO:0000313" key="5">
    <source>
        <dbReference type="Proteomes" id="UP001500653"/>
    </source>
</evidence>
<protein>
    <recommendedName>
        <fullName evidence="3">Laminin G domain-containing protein</fullName>
    </recommendedName>
</protein>
<feature type="region of interest" description="Disordered" evidence="2">
    <location>
        <begin position="1722"/>
        <end position="1744"/>
    </location>
</feature>
<comment type="caution">
    <text evidence="4">The sequence shown here is derived from an EMBL/GenBank/DDBJ whole genome shotgun (WGS) entry which is preliminary data.</text>
</comment>
<proteinExistence type="predicted"/>
<dbReference type="InterPro" id="IPR050708">
    <property type="entry name" value="T6SS_VgrG/RHS"/>
</dbReference>
<feature type="compositionally biased region" description="Basic and acidic residues" evidence="2">
    <location>
        <begin position="2306"/>
        <end position="2315"/>
    </location>
</feature>
<dbReference type="SUPFAM" id="SSF49899">
    <property type="entry name" value="Concanavalin A-like lectins/glucanases"/>
    <property type="match status" value="3"/>
</dbReference>